<dbReference type="InterPro" id="IPR014755">
    <property type="entry name" value="Cu-Rt/internalin_Ig-like"/>
</dbReference>
<reference evidence="10 11" key="1">
    <citation type="submission" date="2019-09" db="EMBL/GenBank/DDBJ databases">
        <title>Genome sequence of Rhodovastum atsumiense, a diverse member of the Acetobacteraceae family of non-sulfur purple photosynthetic bacteria.</title>
        <authorList>
            <person name="Meyer T."/>
            <person name="Kyndt J."/>
        </authorList>
    </citation>
    <scope>NUCLEOTIDE SEQUENCE [LARGE SCALE GENOMIC DNA]</scope>
    <source>
        <strain evidence="10 11">DSM 21279</strain>
    </source>
</reference>
<sequence length="408" mass="42418">MTGIFLDDISTPDAFAHQFVSLEAGPNFIDAFGTPQAGGAFPPLSPGRHGTPRSGPSSDWPGNHPPQSRAKDTSRPVLVASSPANGAHTVAPGANIVLTFSEAVQAGRGNIIIRGAKGTPLRTIPVTDATQVTISGNKVTINPATDLPAGTGYRVSMAGGVISDLSGNPFAGLPQDRLCFRTAPRPAADHGFSITLVYSGNPIYRPAFEAAAARWSQVITRDLPDVAQSRWGCIDDLRIDARVMTMDGDGGLIGKATPDAFRNGRHGLPYHGTMEFDAADVANFYATGQLPKVILHEMGHVLGLGTLWSDFGMVSGNAYTGAHALAQYRLLAHDPALASVPLETNGGIGTAGGHWAETTFGSELLTGWATGGLELSRITVGSLADLGYGVNYAGADPYVLPVAPDGIT</sequence>
<keyword evidence="4" id="KW-0732">Signal</keyword>
<dbReference type="Gene3D" id="3.90.132.10">
    <property type="entry name" value="Leishmanolysin , domain 2"/>
    <property type="match status" value="1"/>
</dbReference>
<keyword evidence="11" id="KW-1185">Reference proteome</keyword>
<name>A0A5M6J0E3_9PROT</name>
<comment type="cofactor">
    <cofactor evidence="1">
        <name>Zn(2+)</name>
        <dbReference type="ChEBI" id="CHEBI:29105"/>
    </cofactor>
</comment>
<dbReference type="AlphaFoldDB" id="A0A5M6J0E3"/>
<dbReference type="Gene3D" id="3.40.390.10">
    <property type="entry name" value="Collagenase (Catalytic Domain)"/>
    <property type="match status" value="1"/>
</dbReference>
<gene>
    <name evidence="10" type="ORF">F1189_06890</name>
</gene>
<dbReference type="RefSeq" id="WP_150039982.1">
    <property type="nucleotide sequence ID" value="NZ_OW485601.1"/>
</dbReference>
<keyword evidence="3" id="KW-0479">Metal-binding</keyword>
<keyword evidence="6" id="KW-0862">Zinc</keyword>
<dbReference type="Proteomes" id="UP000325255">
    <property type="component" value="Unassembled WGS sequence"/>
</dbReference>
<evidence type="ECO:0000256" key="4">
    <source>
        <dbReference type="ARBA" id="ARBA00022729"/>
    </source>
</evidence>
<keyword evidence="5" id="KW-0378">Hydrolase</keyword>
<evidence type="ECO:0000256" key="7">
    <source>
        <dbReference type="ARBA" id="ARBA00023049"/>
    </source>
</evidence>
<dbReference type="Pfam" id="PF01457">
    <property type="entry name" value="Peptidase_M8"/>
    <property type="match status" value="1"/>
</dbReference>
<dbReference type="Gene3D" id="2.60.40.1220">
    <property type="match status" value="1"/>
</dbReference>
<evidence type="ECO:0000313" key="11">
    <source>
        <dbReference type="Proteomes" id="UP000325255"/>
    </source>
</evidence>
<evidence type="ECO:0000256" key="8">
    <source>
        <dbReference type="SAM" id="MobiDB-lite"/>
    </source>
</evidence>
<dbReference type="GO" id="GO:0016020">
    <property type="term" value="C:membrane"/>
    <property type="evidence" value="ECO:0007669"/>
    <property type="project" value="InterPro"/>
</dbReference>
<evidence type="ECO:0000313" key="10">
    <source>
        <dbReference type="EMBL" id="KAA5613078.1"/>
    </source>
</evidence>
<protein>
    <recommendedName>
        <fullName evidence="9">SbsA Ig-like domain-containing protein</fullName>
    </recommendedName>
</protein>
<dbReference type="Pfam" id="PF13205">
    <property type="entry name" value="Big_5"/>
    <property type="match status" value="1"/>
</dbReference>
<dbReference type="SUPFAM" id="SSF55486">
    <property type="entry name" value="Metalloproteases ('zincins'), catalytic domain"/>
    <property type="match status" value="2"/>
</dbReference>
<comment type="caution">
    <text evidence="10">The sequence shown here is derived from an EMBL/GenBank/DDBJ whole genome shotgun (WGS) entry which is preliminary data.</text>
</comment>
<evidence type="ECO:0000256" key="2">
    <source>
        <dbReference type="ARBA" id="ARBA00022670"/>
    </source>
</evidence>
<organism evidence="10 11">
    <name type="scientific">Rhodovastum atsumiense</name>
    <dbReference type="NCBI Taxonomy" id="504468"/>
    <lineage>
        <taxon>Bacteria</taxon>
        <taxon>Pseudomonadati</taxon>
        <taxon>Pseudomonadota</taxon>
        <taxon>Alphaproteobacteria</taxon>
        <taxon>Acetobacterales</taxon>
        <taxon>Acetobacteraceae</taxon>
        <taxon>Rhodovastum</taxon>
    </lineage>
</organism>
<feature type="region of interest" description="Disordered" evidence="8">
    <location>
        <begin position="31"/>
        <end position="85"/>
    </location>
</feature>
<keyword evidence="2" id="KW-0645">Protease</keyword>
<dbReference type="GO" id="GO:0007155">
    <property type="term" value="P:cell adhesion"/>
    <property type="evidence" value="ECO:0007669"/>
    <property type="project" value="InterPro"/>
</dbReference>
<accession>A0A5M6J0E3</accession>
<evidence type="ECO:0000256" key="3">
    <source>
        <dbReference type="ARBA" id="ARBA00022723"/>
    </source>
</evidence>
<dbReference type="InterPro" id="IPR024079">
    <property type="entry name" value="MetalloPept_cat_dom_sf"/>
</dbReference>
<feature type="domain" description="SbsA Ig-like" evidence="9">
    <location>
        <begin position="72"/>
        <end position="182"/>
    </location>
</feature>
<dbReference type="GO" id="GO:0006508">
    <property type="term" value="P:proteolysis"/>
    <property type="evidence" value="ECO:0007669"/>
    <property type="project" value="UniProtKB-KW"/>
</dbReference>
<dbReference type="InterPro" id="IPR001577">
    <property type="entry name" value="Peptidase_M8"/>
</dbReference>
<evidence type="ECO:0000256" key="5">
    <source>
        <dbReference type="ARBA" id="ARBA00022801"/>
    </source>
</evidence>
<dbReference type="GO" id="GO:0046872">
    <property type="term" value="F:metal ion binding"/>
    <property type="evidence" value="ECO:0007669"/>
    <property type="project" value="UniProtKB-KW"/>
</dbReference>
<evidence type="ECO:0000259" key="9">
    <source>
        <dbReference type="Pfam" id="PF13205"/>
    </source>
</evidence>
<evidence type="ECO:0000256" key="6">
    <source>
        <dbReference type="ARBA" id="ARBA00022833"/>
    </source>
</evidence>
<dbReference type="GO" id="GO:0004222">
    <property type="term" value="F:metalloendopeptidase activity"/>
    <property type="evidence" value="ECO:0007669"/>
    <property type="project" value="InterPro"/>
</dbReference>
<evidence type="ECO:0000256" key="1">
    <source>
        <dbReference type="ARBA" id="ARBA00001947"/>
    </source>
</evidence>
<dbReference type="InterPro" id="IPR032812">
    <property type="entry name" value="SbsA_Ig"/>
</dbReference>
<proteinExistence type="predicted"/>
<dbReference type="OrthoDB" id="61573at2"/>
<dbReference type="EMBL" id="VWPK01000008">
    <property type="protein sequence ID" value="KAA5613078.1"/>
    <property type="molecule type" value="Genomic_DNA"/>
</dbReference>
<keyword evidence="7" id="KW-0482">Metalloprotease</keyword>